<evidence type="ECO:0000313" key="1">
    <source>
        <dbReference type="EMBL" id="CDM33291.1"/>
    </source>
</evidence>
<dbReference type="EMBL" id="HG792017">
    <property type="protein sequence ID" value="CDM33291.1"/>
    <property type="molecule type" value="Genomic_DNA"/>
</dbReference>
<gene>
    <name evidence="1" type="ORF">PROQFM164_S03g000015</name>
</gene>
<protein>
    <submittedName>
        <fullName evidence="1">Genomic scaffold, ProqFM164S03</fullName>
    </submittedName>
</protein>
<organism evidence="1 2">
    <name type="scientific">Penicillium roqueforti (strain FM164)</name>
    <dbReference type="NCBI Taxonomy" id="1365484"/>
    <lineage>
        <taxon>Eukaryota</taxon>
        <taxon>Fungi</taxon>
        <taxon>Dikarya</taxon>
        <taxon>Ascomycota</taxon>
        <taxon>Pezizomycotina</taxon>
        <taxon>Eurotiomycetes</taxon>
        <taxon>Eurotiomycetidae</taxon>
        <taxon>Eurotiales</taxon>
        <taxon>Aspergillaceae</taxon>
        <taxon>Penicillium</taxon>
    </lineage>
</organism>
<accession>W6QB96</accession>
<dbReference type="Proteomes" id="UP000030686">
    <property type="component" value="Unassembled WGS sequence"/>
</dbReference>
<name>W6QB96_PENRF</name>
<proteinExistence type="predicted"/>
<dbReference type="AlphaFoldDB" id="W6QB96"/>
<sequence length="40" mass="4637">MSMTQGSQVIRFDTAVVPEKEDLEEVASKLVRRLKDWRST</sequence>
<evidence type="ECO:0000313" key="2">
    <source>
        <dbReference type="Proteomes" id="UP000030686"/>
    </source>
</evidence>
<keyword evidence="2" id="KW-1185">Reference proteome</keyword>
<reference evidence="1" key="1">
    <citation type="journal article" date="2014" name="Nat. Commun.">
        <title>Multiple recent horizontal transfers of a large genomic region in cheese making fungi.</title>
        <authorList>
            <person name="Cheeseman K."/>
            <person name="Ropars J."/>
            <person name="Renault P."/>
            <person name="Dupont J."/>
            <person name="Gouzy J."/>
            <person name="Branca A."/>
            <person name="Abraham A.L."/>
            <person name="Ceppi M."/>
            <person name="Conseiller E."/>
            <person name="Debuchy R."/>
            <person name="Malagnac F."/>
            <person name="Goarin A."/>
            <person name="Silar P."/>
            <person name="Lacoste S."/>
            <person name="Sallet E."/>
            <person name="Bensimon A."/>
            <person name="Giraud T."/>
            <person name="Brygoo Y."/>
        </authorList>
    </citation>
    <scope>NUCLEOTIDE SEQUENCE [LARGE SCALE GENOMIC DNA]</scope>
    <source>
        <strain evidence="1">FM164</strain>
    </source>
</reference>